<name>A0A154WH76_9PROT</name>
<dbReference type="OrthoDB" id="14876at2"/>
<feature type="chain" id="PRO_5007602453" evidence="1">
    <location>
        <begin position="22"/>
        <end position="122"/>
    </location>
</feature>
<dbReference type="AlphaFoldDB" id="A0A154WH76"/>
<sequence length="122" mass="13409">MKAWRWLPFLLTALMLVLVQAAPARSAEAFVPGFEDLPLAPGLEAVPDTGVTFDSPAGRIVESYAAGRMAQEDVLRFYAATLPQLGWTAETPTRYAREGEELTLDLTRKEGVLSVRFSLSPR</sequence>
<comment type="caution">
    <text evidence="2">The sequence shown here is derived from an EMBL/GenBank/DDBJ whole genome shotgun (WGS) entry which is preliminary data.</text>
</comment>
<evidence type="ECO:0000313" key="2">
    <source>
        <dbReference type="EMBL" id="KZD12893.1"/>
    </source>
</evidence>
<dbReference type="RefSeq" id="WP_067551201.1">
    <property type="nucleotide sequence ID" value="NZ_LPXN01000001.1"/>
</dbReference>
<keyword evidence="1" id="KW-0732">Signal</keyword>
<dbReference type="EMBL" id="LPXN01000001">
    <property type="protein sequence ID" value="KZD12893.1"/>
    <property type="molecule type" value="Genomic_DNA"/>
</dbReference>
<protein>
    <submittedName>
        <fullName evidence="2">Uncharacterized protein</fullName>
    </submittedName>
</protein>
<proteinExistence type="predicted"/>
<dbReference type="STRING" id="580166.AUP43_00725"/>
<accession>A0A154WH76</accession>
<feature type="signal peptide" evidence="1">
    <location>
        <begin position="1"/>
        <end position="21"/>
    </location>
</feature>
<organism evidence="2 3">
    <name type="scientific">Oceanibaculum pacificum</name>
    <dbReference type="NCBI Taxonomy" id="580166"/>
    <lineage>
        <taxon>Bacteria</taxon>
        <taxon>Pseudomonadati</taxon>
        <taxon>Pseudomonadota</taxon>
        <taxon>Alphaproteobacteria</taxon>
        <taxon>Rhodospirillales</taxon>
        <taxon>Oceanibaculaceae</taxon>
        <taxon>Oceanibaculum</taxon>
    </lineage>
</organism>
<gene>
    <name evidence="2" type="ORF">AUP43_00725</name>
</gene>
<evidence type="ECO:0000313" key="3">
    <source>
        <dbReference type="Proteomes" id="UP000076400"/>
    </source>
</evidence>
<evidence type="ECO:0000256" key="1">
    <source>
        <dbReference type="SAM" id="SignalP"/>
    </source>
</evidence>
<keyword evidence="3" id="KW-1185">Reference proteome</keyword>
<reference evidence="2 3" key="1">
    <citation type="submission" date="2015-12" db="EMBL/GenBank/DDBJ databases">
        <title>Genome sequence of Oceanibaculum pacificum MCCC 1A02656.</title>
        <authorList>
            <person name="Lu L."/>
            <person name="Lai Q."/>
            <person name="Shao Z."/>
            <person name="Qian P."/>
        </authorList>
    </citation>
    <scope>NUCLEOTIDE SEQUENCE [LARGE SCALE GENOMIC DNA]</scope>
    <source>
        <strain evidence="2 3">MCCC 1A02656</strain>
    </source>
</reference>
<dbReference type="Proteomes" id="UP000076400">
    <property type="component" value="Unassembled WGS sequence"/>
</dbReference>